<dbReference type="PANTHER" id="PTHR32182:SF0">
    <property type="entry name" value="DNA REPLICATION AND REPAIR PROTEIN RECF"/>
    <property type="match status" value="1"/>
</dbReference>
<keyword evidence="8" id="KW-0238">DNA-binding</keyword>
<dbReference type="PROSITE" id="PS00617">
    <property type="entry name" value="RECF_1"/>
    <property type="match status" value="1"/>
</dbReference>
<dbReference type="PROSITE" id="PS00618">
    <property type="entry name" value="RECF_2"/>
    <property type="match status" value="1"/>
</dbReference>
<keyword evidence="7" id="KW-0067">ATP-binding</keyword>
<dbReference type="GO" id="GO:0005524">
    <property type="term" value="F:ATP binding"/>
    <property type="evidence" value="ECO:0007669"/>
    <property type="project" value="UniProtKB-KW"/>
</dbReference>
<dbReference type="GO" id="GO:0003697">
    <property type="term" value="F:single-stranded DNA binding"/>
    <property type="evidence" value="ECO:0007669"/>
    <property type="project" value="InterPro"/>
</dbReference>
<dbReference type="NCBIfam" id="TIGR00611">
    <property type="entry name" value="recf"/>
    <property type="match status" value="1"/>
</dbReference>
<dbReference type="Gene3D" id="3.40.50.300">
    <property type="entry name" value="P-loop containing nucleotide triphosphate hydrolases"/>
    <property type="match status" value="1"/>
</dbReference>
<dbReference type="Pfam" id="PF02463">
    <property type="entry name" value="SMC_N"/>
    <property type="match status" value="1"/>
</dbReference>
<dbReference type="GO" id="GO:0000731">
    <property type="term" value="P:DNA synthesis involved in DNA repair"/>
    <property type="evidence" value="ECO:0007669"/>
    <property type="project" value="TreeGrafter"/>
</dbReference>
<proteinExistence type="inferred from homology"/>
<dbReference type="Gene3D" id="1.20.1050.90">
    <property type="entry name" value="RecF/RecN/SMC, N-terminal domain"/>
    <property type="match status" value="1"/>
</dbReference>
<dbReference type="InterPro" id="IPR001238">
    <property type="entry name" value="DNA-binding_RecF"/>
</dbReference>
<evidence type="ECO:0000256" key="5">
    <source>
        <dbReference type="ARBA" id="ARBA00022705"/>
    </source>
</evidence>
<evidence type="ECO:0000313" key="10">
    <source>
        <dbReference type="EMBL" id="CAB4889627.1"/>
    </source>
</evidence>
<keyword evidence="6" id="KW-0547">Nucleotide-binding</keyword>
<dbReference type="InterPro" id="IPR027417">
    <property type="entry name" value="P-loop_NTPase"/>
</dbReference>
<comment type="subcellular location">
    <subcellularLocation>
        <location evidence="1">Cytoplasm</location>
    </subcellularLocation>
</comment>
<evidence type="ECO:0000256" key="6">
    <source>
        <dbReference type="ARBA" id="ARBA00022741"/>
    </source>
</evidence>
<accession>A0A6J7F1Z5</accession>
<gene>
    <name evidence="10" type="ORF">UFOPK3516_00252</name>
</gene>
<evidence type="ECO:0000256" key="4">
    <source>
        <dbReference type="ARBA" id="ARBA00022490"/>
    </source>
</evidence>
<organism evidence="10">
    <name type="scientific">freshwater metagenome</name>
    <dbReference type="NCBI Taxonomy" id="449393"/>
    <lineage>
        <taxon>unclassified sequences</taxon>
        <taxon>metagenomes</taxon>
        <taxon>ecological metagenomes</taxon>
    </lineage>
</organism>
<evidence type="ECO:0000256" key="8">
    <source>
        <dbReference type="ARBA" id="ARBA00023125"/>
    </source>
</evidence>
<dbReference type="InterPro" id="IPR003395">
    <property type="entry name" value="RecF/RecN/SMC_N"/>
</dbReference>
<evidence type="ECO:0000256" key="7">
    <source>
        <dbReference type="ARBA" id="ARBA00022840"/>
    </source>
</evidence>
<dbReference type="PANTHER" id="PTHR32182">
    <property type="entry name" value="DNA REPLICATION AND REPAIR PROTEIN RECF"/>
    <property type="match status" value="1"/>
</dbReference>
<protein>
    <recommendedName>
        <fullName evidence="3">DNA replication and repair protein RecF</fullName>
    </recommendedName>
</protein>
<dbReference type="GO" id="GO:0005737">
    <property type="term" value="C:cytoplasm"/>
    <property type="evidence" value="ECO:0007669"/>
    <property type="project" value="UniProtKB-SubCell"/>
</dbReference>
<sequence length="371" mass="41245">MRVQRLSLRDFRNYSAADLDLRSGVSVFQGKNGQGKTNLVEAVYALAHGRSHRLSHLSGLIRKGADSTIVRATVVSGDRSLNFEWEINREGPGRHQLSGNLVKALDFSRSLSVVMFAPEDITLIRGEPVARRGYIDDVACSLSPKLRGTLADYDRTIKQRNSLLKSLRLNRRETTDYNTLDIWDQKLVSLGAEIVTARENTVSLLRPFLVNRYATISGTNDDITVTLHMSVTTVDAPYAQSFADQLRERRADDIDRGQTTVGPHRDDLNLSLNELPAKGYASHGESWSFVLALRLAELDLKRSHGPAGDPIVILDDVFAELDSQRRMHLAESLLGVEQVLITAAVEEDIPESLRLFVTRISDGKILDESVA</sequence>
<evidence type="ECO:0000259" key="9">
    <source>
        <dbReference type="Pfam" id="PF02463"/>
    </source>
</evidence>
<reference evidence="10" key="1">
    <citation type="submission" date="2020-05" db="EMBL/GenBank/DDBJ databases">
        <authorList>
            <person name="Chiriac C."/>
            <person name="Salcher M."/>
            <person name="Ghai R."/>
            <person name="Kavagutti S V."/>
        </authorList>
    </citation>
    <scope>NUCLEOTIDE SEQUENCE</scope>
</reference>
<dbReference type="SUPFAM" id="SSF52540">
    <property type="entry name" value="P-loop containing nucleoside triphosphate hydrolases"/>
    <property type="match status" value="1"/>
</dbReference>
<comment type="similarity">
    <text evidence="2">Belongs to the RecF family.</text>
</comment>
<dbReference type="AlphaFoldDB" id="A0A6J7F1Z5"/>
<keyword evidence="5" id="KW-0235">DNA replication</keyword>
<keyword evidence="4" id="KW-0963">Cytoplasm</keyword>
<evidence type="ECO:0000256" key="2">
    <source>
        <dbReference type="ARBA" id="ARBA00008016"/>
    </source>
</evidence>
<dbReference type="HAMAP" id="MF_00365">
    <property type="entry name" value="RecF"/>
    <property type="match status" value="1"/>
</dbReference>
<evidence type="ECO:0000256" key="1">
    <source>
        <dbReference type="ARBA" id="ARBA00004496"/>
    </source>
</evidence>
<evidence type="ECO:0000256" key="3">
    <source>
        <dbReference type="ARBA" id="ARBA00020170"/>
    </source>
</evidence>
<dbReference type="GO" id="GO:0006260">
    <property type="term" value="P:DNA replication"/>
    <property type="evidence" value="ECO:0007669"/>
    <property type="project" value="UniProtKB-KW"/>
</dbReference>
<dbReference type="EMBL" id="CAFBMB010000009">
    <property type="protein sequence ID" value="CAB4889627.1"/>
    <property type="molecule type" value="Genomic_DNA"/>
</dbReference>
<name>A0A6J7F1Z5_9ZZZZ</name>
<dbReference type="InterPro" id="IPR018078">
    <property type="entry name" value="DNA-binding_RecF_CS"/>
</dbReference>
<feature type="domain" description="RecF/RecN/SMC N-terminal" evidence="9">
    <location>
        <begin position="3"/>
        <end position="348"/>
    </location>
</feature>
<dbReference type="InterPro" id="IPR042174">
    <property type="entry name" value="RecF_2"/>
</dbReference>
<dbReference type="GO" id="GO:0006302">
    <property type="term" value="P:double-strand break repair"/>
    <property type="evidence" value="ECO:0007669"/>
    <property type="project" value="TreeGrafter"/>
</dbReference>